<protein>
    <submittedName>
        <fullName evidence="1">NACHT domain protein</fullName>
    </submittedName>
</protein>
<dbReference type="AlphaFoldDB" id="A0AA40D6Z3"/>
<dbReference type="EMBL" id="JAULSY010000140">
    <property type="protein sequence ID" value="KAK0662494.1"/>
    <property type="molecule type" value="Genomic_DNA"/>
</dbReference>
<comment type="caution">
    <text evidence="1">The sequence shown here is derived from an EMBL/GenBank/DDBJ whole genome shotgun (WGS) entry which is preliminary data.</text>
</comment>
<evidence type="ECO:0000313" key="2">
    <source>
        <dbReference type="Proteomes" id="UP001174997"/>
    </source>
</evidence>
<name>A0AA40D6Z3_9PEZI</name>
<gene>
    <name evidence="1" type="ORF">QBC41DRAFT_307084</name>
</gene>
<keyword evidence="2" id="KW-1185">Reference proteome</keyword>
<proteinExistence type="predicted"/>
<evidence type="ECO:0000313" key="1">
    <source>
        <dbReference type="EMBL" id="KAK0662494.1"/>
    </source>
</evidence>
<organism evidence="1 2">
    <name type="scientific">Cercophora samala</name>
    <dbReference type="NCBI Taxonomy" id="330535"/>
    <lineage>
        <taxon>Eukaryota</taxon>
        <taxon>Fungi</taxon>
        <taxon>Dikarya</taxon>
        <taxon>Ascomycota</taxon>
        <taxon>Pezizomycotina</taxon>
        <taxon>Sordariomycetes</taxon>
        <taxon>Sordariomycetidae</taxon>
        <taxon>Sordariales</taxon>
        <taxon>Lasiosphaeriaceae</taxon>
        <taxon>Cercophora</taxon>
    </lineage>
</organism>
<sequence>MALALRSAGGLSPDVILAQAISEFECALPKAQKSTFRTLRSQALRSGPQPDDVLRFTAELNLRCKSRSGTRCLGPRFTSILQTAQQYAALGDVVVGASQNILAAGLWSIVRLSLQMVVGLTSYLERISVFFMEIGRSSPRY</sequence>
<accession>A0AA40D6Z3</accession>
<dbReference type="Proteomes" id="UP001174997">
    <property type="component" value="Unassembled WGS sequence"/>
</dbReference>
<reference evidence="1" key="1">
    <citation type="submission" date="2023-06" db="EMBL/GenBank/DDBJ databases">
        <title>Genome-scale phylogeny and comparative genomics of the fungal order Sordariales.</title>
        <authorList>
            <consortium name="Lawrence Berkeley National Laboratory"/>
            <person name="Hensen N."/>
            <person name="Bonometti L."/>
            <person name="Westerberg I."/>
            <person name="Brannstrom I.O."/>
            <person name="Guillou S."/>
            <person name="Cros-Aarteil S."/>
            <person name="Calhoun S."/>
            <person name="Haridas S."/>
            <person name="Kuo A."/>
            <person name="Mondo S."/>
            <person name="Pangilinan J."/>
            <person name="Riley R."/>
            <person name="Labutti K."/>
            <person name="Andreopoulos B."/>
            <person name="Lipzen A."/>
            <person name="Chen C."/>
            <person name="Yanf M."/>
            <person name="Daum C."/>
            <person name="Ng V."/>
            <person name="Clum A."/>
            <person name="Steindorff A."/>
            <person name="Ohm R."/>
            <person name="Martin F."/>
            <person name="Silar P."/>
            <person name="Natvig D."/>
            <person name="Lalanne C."/>
            <person name="Gautier V."/>
            <person name="Ament-Velasquez S.L."/>
            <person name="Kruys A."/>
            <person name="Hutchinson M.I."/>
            <person name="Powell A.J."/>
            <person name="Barry K."/>
            <person name="Miller A.N."/>
            <person name="Grigoriev I.V."/>
            <person name="Debuchy R."/>
            <person name="Gladieux P."/>
            <person name="Thoren M.H."/>
            <person name="Johannesson H."/>
        </authorList>
    </citation>
    <scope>NUCLEOTIDE SEQUENCE</scope>
    <source>
        <strain evidence="1">CBS 307.81</strain>
    </source>
</reference>